<protein>
    <recommendedName>
        <fullName evidence="3">Phage tail assembly protein</fullName>
    </recommendedName>
</protein>
<dbReference type="Proteomes" id="UP000298347">
    <property type="component" value="Unassembled WGS sequence"/>
</dbReference>
<reference evidence="1 2" key="1">
    <citation type="journal article" date="2015" name="Int. J. Syst. Evol. Microbiol.">
        <title>Sporolactobacillus shoreae sp. nov. and Sporolactobacillus spathodeae sp. nov., two spore-forming lactic acid bacteria isolated from tree barks in Thailand.</title>
        <authorList>
            <person name="Thamacharoensuk T."/>
            <person name="Kitahara M."/>
            <person name="Ohkuma M."/>
            <person name="Thongchul N."/>
            <person name="Tanasupawat S."/>
        </authorList>
    </citation>
    <scope>NUCLEOTIDE SEQUENCE [LARGE SCALE GENOMIC DNA]</scope>
    <source>
        <strain evidence="1 2">BK92</strain>
    </source>
</reference>
<evidence type="ECO:0000313" key="2">
    <source>
        <dbReference type="Proteomes" id="UP000298347"/>
    </source>
</evidence>
<proteinExistence type="predicted"/>
<dbReference type="InterPro" id="IPR057006">
    <property type="entry name" value="Phage_TAC_19"/>
</dbReference>
<evidence type="ECO:0008006" key="3">
    <source>
        <dbReference type="Google" id="ProtNLM"/>
    </source>
</evidence>
<organism evidence="1 2">
    <name type="scientific">Sporolactobacillus shoreae</name>
    <dbReference type="NCBI Taxonomy" id="1465501"/>
    <lineage>
        <taxon>Bacteria</taxon>
        <taxon>Bacillati</taxon>
        <taxon>Bacillota</taxon>
        <taxon>Bacilli</taxon>
        <taxon>Bacillales</taxon>
        <taxon>Sporolactobacillaceae</taxon>
        <taxon>Sporolactobacillus</taxon>
    </lineage>
</organism>
<comment type="caution">
    <text evidence="1">The sequence shown here is derived from an EMBL/GenBank/DDBJ whole genome shotgun (WGS) entry which is preliminary data.</text>
</comment>
<dbReference type="AlphaFoldDB" id="A0A4Z0GIS3"/>
<dbReference type="RefSeq" id="WP_135350113.1">
    <property type="nucleotide sequence ID" value="NZ_SRJD01000041.1"/>
</dbReference>
<evidence type="ECO:0000313" key="1">
    <source>
        <dbReference type="EMBL" id="TGA95707.1"/>
    </source>
</evidence>
<dbReference type="Pfam" id="PF23857">
    <property type="entry name" value="Phage_TAC_19"/>
    <property type="match status" value="1"/>
</dbReference>
<dbReference type="NCBIfam" id="NF047360">
    <property type="entry name" value="tail_chap_PVL"/>
    <property type="match status" value="1"/>
</dbReference>
<gene>
    <name evidence="1" type="ORF">E4665_17635</name>
</gene>
<dbReference type="EMBL" id="SRJD01000041">
    <property type="protein sequence ID" value="TGA95707.1"/>
    <property type="molecule type" value="Genomic_DNA"/>
</dbReference>
<accession>A0A4Z0GIS3</accession>
<name>A0A4Z0GIS3_9BACL</name>
<sequence>MSKIIKLELFNPQTQKKEVYEKNGANGKDTFEAFELLDKLEDVKKHTEAINALLDYVSGLFSGQCLTREAILKGVDSDQLLDTLNGVIGQVVGSEGQSGKK</sequence>
<keyword evidence="2" id="KW-1185">Reference proteome</keyword>